<gene>
    <name evidence="1" type="ORF">NXW39_13150</name>
</gene>
<dbReference type="EMBL" id="CP103070">
    <property type="protein sequence ID" value="UVO88325.1"/>
    <property type="molecule type" value="Genomic_DNA"/>
</dbReference>
<evidence type="ECO:0008006" key="3">
    <source>
        <dbReference type="Google" id="ProtNLM"/>
    </source>
</evidence>
<sequence length="126" mass="14119">MKTEQKRIITISGNGKVSVPVNVQMRDFEIAELLGVMIPAVKSNIQAIIKSKVVMADTTNGATLVGNNILPDCFGLDMVMTLAFRIHSWQAEIFRQWILKKVIDKECDISPRIFVSVNNRSDKTLN</sequence>
<dbReference type="Proteomes" id="UP001058403">
    <property type="component" value="Chromosome"/>
</dbReference>
<dbReference type="RefSeq" id="WP_005817894.1">
    <property type="nucleotide sequence ID" value="NZ_CAXSVT010000001.1"/>
</dbReference>
<evidence type="ECO:0000313" key="2">
    <source>
        <dbReference type="Proteomes" id="UP001058403"/>
    </source>
</evidence>
<name>A0A9X9IK50_BACFG</name>
<accession>A0A9X9IK50</accession>
<dbReference type="AlphaFoldDB" id="A0A9X9IK50"/>
<proteinExistence type="predicted"/>
<evidence type="ECO:0000313" key="1">
    <source>
        <dbReference type="EMBL" id="UVO88325.1"/>
    </source>
</evidence>
<organism evidence="1 2">
    <name type="scientific">Bacteroides fragilis</name>
    <dbReference type="NCBI Taxonomy" id="817"/>
    <lineage>
        <taxon>Bacteria</taxon>
        <taxon>Pseudomonadati</taxon>
        <taxon>Bacteroidota</taxon>
        <taxon>Bacteroidia</taxon>
        <taxon>Bacteroidales</taxon>
        <taxon>Bacteroidaceae</taxon>
        <taxon>Bacteroides</taxon>
    </lineage>
</organism>
<reference evidence="1" key="1">
    <citation type="submission" date="2022-08" db="EMBL/GenBank/DDBJ databases">
        <title>Genome Sequencing of Bacteroides fragilis Group Isolates with Nanopore Technology.</title>
        <authorList>
            <person name="Tisza M.J."/>
            <person name="Smith D."/>
            <person name="Dekker J.P."/>
        </authorList>
    </citation>
    <scope>NUCLEOTIDE SEQUENCE</scope>
    <source>
        <strain evidence="1">BFG-49</strain>
    </source>
</reference>
<protein>
    <recommendedName>
        <fullName evidence="3">Bro-N domain-containing protein</fullName>
    </recommendedName>
</protein>